<organism evidence="3 4">
    <name type="scientific">Streblomastix strix</name>
    <dbReference type="NCBI Taxonomy" id="222440"/>
    <lineage>
        <taxon>Eukaryota</taxon>
        <taxon>Metamonada</taxon>
        <taxon>Preaxostyla</taxon>
        <taxon>Oxymonadida</taxon>
        <taxon>Streblomastigidae</taxon>
        <taxon>Streblomastix</taxon>
    </lineage>
</organism>
<feature type="transmembrane region" description="Helical" evidence="2">
    <location>
        <begin position="1767"/>
        <end position="1795"/>
    </location>
</feature>
<dbReference type="Proteomes" id="UP000324800">
    <property type="component" value="Unassembled WGS sequence"/>
</dbReference>
<keyword evidence="2" id="KW-1133">Transmembrane helix</keyword>
<gene>
    <name evidence="3" type="ORF">EZS28_019068</name>
</gene>
<evidence type="ECO:0000256" key="1">
    <source>
        <dbReference type="SAM" id="MobiDB-lite"/>
    </source>
</evidence>
<evidence type="ECO:0000256" key="2">
    <source>
        <dbReference type="SAM" id="Phobius"/>
    </source>
</evidence>
<feature type="region of interest" description="Disordered" evidence="1">
    <location>
        <begin position="1803"/>
        <end position="2044"/>
    </location>
</feature>
<feature type="compositionally biased region" description="Basic and acidic residues" evidence="1">
    <location>
        <begin position="1828"/>
        <end position="1850"/>
    </location>
</feature>
<evidence type="ECO:0000313" key="4">
    <source>
        <dbReference type="Proteomes" id="UP000324800"/>
    </source>
</evidence>
<proteinExistence type="predicted"/>
<reference evidence="3 4" key="1">
    <citation type="submission" date="2019-03" db="EMBL/GenBank/DDBJ databases">
        <title>Single cell metagenomics reveals metabolic interactions within the superorganism composed of flagellate Streblomastix strix and complex community of Bacteroidetes bacteria on its surface.</title>
        <authorList>
            <person name="Treitli S.C."/>
            <person name="Kolisko M."/>
            <person name="Husnik F."/>
            <person name="Keeling P."/>
            <person name="Hampl V."/>
        </authorList>
    </citation>
    <scope>NUCLEOTIDE SEQUENCE [LARGE SCALE GENOMIC DNA]</scope>
    <source>
        <strain evidence="3">ST1C</strain>
    </source>
</reference>
<dbReference type="EMBL" id="SNRW01005280">
    <property type="protein sequence ID" value="KAA6385405.1"/>
    <property type="molecule type" value="Genomic_DNA"/>
</dbReference>
<feature type="compositionally biased region" description="Low complexity" evidence="1">
    <location>
        <begin position="1864"/>
        <end position="1880"/>
    </location>
</feature>
<keyword evidence="2" id="KW-0472">Membrane</keyword>
<feature type="compositionally biased region" description="Polar residues" evidence="1">
    <location>
        <begin position="2020"/>
        <end position="2031"/>
    </location>
</feature>
<name>A0A5J4VS60_9EUKA</name>
<keyword evidence="2" id="KW-0812">Transmembrane</keyword>
<feature type="compositionally biased region" description="Polar residues" evidence="1">
    <location>
        <begin position="1898"/>
        <end position="1921"/>
    </location>
</feature>
<feature type="compositionally biased region" description="Basic and acidic residues" evidence="1">
    <location>
        <begin position="1805"/>
        <end position="1815"/>
    </location>
</feature>
<protein>
    <submittedName>
        <fullName evidence="3">Uncharacterized protein</fullName>
    </submittedName>
</protein>
<evidence type="ECO:0000313" key="3">
    <source>
        <dbReference type="EMBL" id="KAA6385405.1"/>
    </source>
</evidence>
<sequence>MQIKQLQWRDFALYGGAIYANGTGQFIFNTGLVINNCSSIWGGGIYVQVLQQGSAQFNGVTFKDCNSTQDGGGLELIIKSDSDFNYLTGDITFDNCFCDMYGGGFSFLFWSRHCVEISTKFLFKNCMGLLYGGGSLISCYNPDGNIIMTGETTFINCSTQQYGAGTEIWANNRGTIEITGQKFKDCSSQYYGGAVYSDIQLMEQLIIRGLEIENLKNCTGRNGGGLFASIYNQGQVILDNCEFIQCTSNKGNGGGIYVNSDSLSTCQFQINDALIKECSANEDELNDVPPTGYGGGIFVTDAGDYDASSRGFNLKGLKMYGNTASRRGQSIYIAMTKVVEWCKLGIAGEYIKGNYSDGISNQHDLEGIPLTEYNFNQSTTFQINQQQNFLQTYWDQPKGSIWHISNRNITPTGNDSPGCALVGNPCNTIEYALKQISLEKEFSETNPTSEKRIGITEYGFDLNSPIQFKPSSSYTNVIKIMKQLYGTDEQMTSQAELKIKKGGDASLIEIGKQGWMSVIDGIKLILCYINIITDQSKLTIPIIYVGGFNSILELYLVIFSSINLSPTFEAKGIIHINVNNSTFQLQECIFQNIDIENEGGNVIRLLNEDKSNFTAIFQQSQFINISAISDSNGKGGSAIYAEIRDKSQIIIDDGCLFFYCVCSRGNGGAIYIDVDFTTQFEFLVNDTLIKFCQAKTDSTSTSPTGYGGGIFLTGYGDYDPQSNSLNFKGLNISSNSADNGGQNIYIIMNKLKEWCRYGTAGEYVKGNYSDASSLQIVLQGIPISFEQFSSLPSDQIQLIQKPLEYYWAIPQNYVWYIQSGTAQSIISEDQYWCGNIDEPCESIEYALKQTSIRIGGNETFFIILKLIGITEVGFELSNPVQFNPITSQTNNLTISNQLFHSSSMNDNSQLKIMKGGNDSNIENGKQGWMSVIDGIKLILCYINIITDQSKLTIPIIYVGGFNSILELYLVIFSSINLSPTFEAKGIIHINVNNSTFQLQECIFQNIDIENEGGNVIRLLNEDKSNFTAIFQQSQFINISAISDSNGKGGSAIYADIRFKSQIIIEDGCQFMHCICNRGNGGAIYIDVGFTAQFEFQIKDALIKECQAKADTTSSYPTGQGGGIFLAGYGDYDPQSNSLNFKGLNISNNSADNEGQSIYIIMSKLKEWCRYGTAGEYVKGNYSDAESNENELQGIPTRYDQFKYLPSDQIQLIQKPLKYYWALPQQDFWHIQSGTAQSIISEDQYWCGNIDEPCESIEYALMQISIRKGGNETSFISEKQIGITEVGFELSDPFEFNSSISHTNKVIITKQLYGTSSALIDNSQLKIKKGGNDSNIENGKQGWISLIQQGLQLQLYFINIITDQSKLTIPIIYVEGSNSILELNSVTFSGIYLSPTSEAKGIIHININNQQFNIQNCNFEDIQIENKGGNTIRLMNDNSFPFSSIIKNTLFKNINSICDSNGQGGSAIYAEIRDKTKIIFDNNCKFIQCVNNQGNGGAMYLDIDFESQFFFIINNTLIQECQAKKDSIFSYPTGYGGGIFLTGYGDYITWQNLLYLNGLKMYGNIADNGGQSIYVSMTNVVEWCKYGTDGEYVKGNYSDAYSNLSDIEGIAVNQSTFKILTEIEIQSQQQSLQYYWAHLATLSYINAVLNESNIDQPLHFIIKGSNMIPGKLYFQLTQNDHYINSFEMIYPPDDEITPSILIEGKPQSEQIATFGMKDYSWFDTSKLYSALISNDRKIFTGAEGKENQSIQLEFQIETPIDSPKGYKIAWWIILLIIVAGVILVVVVIIIIYLSCFRRKSIKKSKKNDQEEIEKQQIRQQTNEIEMNAEDERPQDNNKIKKNSSKPEHDEVNQLIQKEPYQKFNPQSSPPTISSPPTQQFQIQNPNQHSDQDLTPIDPSGQNNTPDKPSGSNIIPVNNSGINLTIDKHSTLNLTPDKPSGSILTPIDPSPSILSQSHHPTSNQQPIRSSSPGQSQKLQTARSLYPSHPNEPSKGLHSYRPRTNQLPVRSISGQLPAYKPSGQKTVNSSSKIQPLNLKEQQVEKKP</sequence>
<feature type="compositionally biased region" description="Polar residues" evidence="1">
    <location>
        <begin position="1950"/>
        <end position="1980"/>
    </location>
</feature>
<comment type="caution">
    <text evidence="3">The sequence shown here is derived from an EMBL/GenBank/DDBJ whole genome shotgun (WGS) entry which is preliminary data.</text>
</comment>
<feature type="compositionally biased region" description="Polar residues" evidence="1">
    <location>
        <begin position="1999"/>
        <end position="2011"/>
    </location>
</feature>
<accession>A0A5J4VS60</accession>